<reference evidence="9 10" key="1">
    <citation type="submission" date="2018-08" db="EMBL/GenBank/DDBJ databases">
        <title>The metabolism and importance of syntrophic acetate oxidation coupled to methane or sulfide production in haloalkaline environments.</title>
        <authorList>
            <person name="Timmers P.H.A."/>
            <person name="Vavourakis C.D."/>
            <person name="Sorokin D.Y."/>
            <person name="Sinninghe Damste J.S."/>
            <person name="Muyzer G."/>
            <person name="Stams A.J.M."/>
            <person name="Plugge C.M."/>
        </authorList>
    </citation>
    <scope>NUCLEOTIDE SEQUENCE [LARGE SCALE GENOMIC DNA]</scope>
    <source>
        <strain evidence="9">MSAO_Arc3</strain>
    </source>
</reference>
<keyword evidence="5 6" id="KW-0472">Membrane</keyword>
<dbReference type="InterPro" id="IPR003416">
    <property type="entry name" value="MgtC/SapB/SrpB/YhiD_fam"/>
</dbReference>
<evidence type="ECO:0000259" key="7">
    <source>
        <dbReference type="Pfam" id="PF02308"/>
    </source>
</evidence>
<evidence type="ECO:0000313" key="10">
    <source>
        <dbReference type="Proteomes" id="UP000284763"/>
    </source>
</evidence>
<feature type="transmembrane region" description="Helical" evidence="6">
    <location>
        <begin position="324"/>
        <end position="347"/>
    </location>
</feature>
<evidence type="ECO:0000256" key="3">
    <source>
        <dbReference type="ARBA" id="ARBA00022692"/>
    </source>
</evidence>
<sequence>MLIGILIGLEREHWRIEKKVYAGVRTFAITALSGTIASIIAEIVAVEILIITTLFVAVVCIILIYSTNIQHRGSGLTTGIALFLTYLLGIIVANGFFLFAIIVAIIITFLLVQKHQLHTFAENLEESEILSAVKFLAVAFILYPLVPEEALLGIIDLRSVILIIVLVSSISFASYILLKKVGAKGGMSYSGLLGGFVSSEATTGALASLSKIKQEFTDPLIIGIILANIAMLISNIIIAFIVNPSGNISLVMVPPHLIMIIISIYLIYKVRTQTEETESIPEVKETIELESPFALKPAFKFGIIFMVLMVLADVANQVAGPMGIYATALGGIVSSSAVTVSVASLAVTGNVSYLVAAETAVMASIISTFSKLLFIRATGSSDLFNRSKNIFIIIGFVGILILLFHAIFLRVV</sequence>
<keyword evidence="3 6" id="KW-0812">Transmembrane</keyword>
<feature type="transmembrane region" description="Helical" evidence="6">
    <location>
        <begin position="298"/>
        <end position="318"/>
    </location>
</feature>
<feature type="transmembrane region" description="Helical" evidence="6">
    <location>
        <begin position="390"/>
        <end position="409"/>
    </location>
</feature>
<feature type="transmembrane region" description="Helical" evidence="6">
    <location>
        <begin position="221"/>
        <end position="242"/>
    </location>
</feature>
<feature type="transmembrane region" description="Helical" evidence="6">
    <location>
        <begin position="46"/>
        <end position="67"/>
    </location>
</feature>
<feature type="transmembrane region" description="Helical" evidence="6">
    <location>
        <begin position="79"/>
        <end position="109"/>
    </location>
</feature>
<accession>A0A424YQB1</accession>
<dbReference type="PRINTS" id="PR01837">
    <property type="entry name" value="MGTCSAPBPROT"/>
</dbReference>
<evidence type="ECO:0000256" key="2">
    <source>
        <dbReference type="ARBA" id="ARBA00022475"/>
    </source>
</evidence>
<dbReference type="Pfam" id="PF13194">
    <property type="entry name" value="DUF4010"/>
    <property type="match status" value="1"/>
</dbReference>
<feature type="domain" description="DUF4010" evidence="8">
    <location>
        <begin position="165"/>
        <end position="379"/>
    </location>
</feature>
<proteinExistence type="predicted"/>
<dbReference type="PANTHER" id="PTHR39084:SF1">
    <property type="entry name" value="DUF4010 DOMAIN-CONTAINING PROTEIN"/>
    <property type="match status" value="1"/>
</dbReference>
<dbReference type="Pfam" id="PF02308">
    <property type="entry name" value="MgtC"/>
    <property type="match status" value="1"/>
</dbReference>
<feature type="transmembrane region" description="Helical" evidence="6">
    <location>
        <begin position="158"/>
        <end position="177"/>
    </location>
</feature>
<gene>
    <name evidence="9" type="ORF">D5R95_08335</name>
</gene>
<feature type="domain" description="MgtC/SapB/SrpB/YhiD N-terminal" evidence="7">
    <location>
        <begin position="1"/>
        <end position="119"/>
    </location>
</feature>
<evidence type="ECO:0000256" key="4">
    <source>
        <dbReference type="ARBA" id="ARBA00022989"/>
    </source>
</evidence>
<dbReference type="AlphaFoldDB" id="A0A424YQB1"/>
<evidence type="ECO:0000259" key="8">
    <source>
        <dbReference type="Pfam" id="PF13194"/>
    </source>
</evidence>
<dbReference type="InterPro" id="IPR025105">
    <property type="entry name" value="DUF4010"/>
</dbReference>
<evidence type="ECO:0000256" key="6">
    <source>
        <dbReference type="SAM" id="Phobius"/>
    </source>
</evidence>
<dbReference type="EMBL" id="QZAB01000529">
    <property type="protein sequence ID" value="RQD81058.1"/>
    <property type="molecule type" value="Genomic_DNA"/>
</dbReference>
<dbReference type="Proteomes" id="UP000284763">
    <property type="component" value="Unassembled WGS sequence"/>
</dbReference>
<evidence type="ECO:0000256" key="5">
    <source>
        <dbReference type="ARBA" id="ARBA00023136"/>
    </source>
</evidence>
<feature type="transmembrane region" description="Helical" evidence="6">
    <location>
        <begin position="248"/>
        <end position="268"/>
    </location>
</feature>
<dbReference type="PANTHER" id="PTHR39084">
    <property type="entry name" value="MEMBRANE PROTEIN-RELATED"/>
    <property type="match status" value="1"/>
</dbReference>
<dbReference type="InterPro" id="IPR049177">
    <property type="entry name" value="MgtC_SapB_SrpB_YhiD_N"/>
</dbReference>
<keyword evidence="2" id="KW-1003">Cell membrane</keyword>
<name>A0A424YQB1_9EURY</name>
<feature type="transmembrane region" description="Helical" evidence="6">
    <location>
        <begin position="20"/>
        <end position="40"/>
    </location>
</feature>
<dbReference type="GO" id="GO:0005886">
    <property type="term" value="C:plasma membrane"/>
    <property type="evidence" value="ECO:0007669"/>
    <property type="project" value="UniProtKB-SubCell"/>
</dbReference>
<feature type="transmembrane region" description="Helical" evidence="6">
    <location>
        <begin position="359"/>
        <end position="378"/>
    </location>
</feature>
<comment type="caution">
    <text evidence="9">The sequence shown here is derived from an EMBL/GenBank/DDBJ whole genome shotgun (WGS) entry which is preliminary data.</text>
</comment>
<organism evidence="9 10">
    <name type="scientific">Methanosalsum natronophilum</name>
    <dbReference type="NCBI Taxonomy" id="768733"/>
    <lineage>
        <taxon>Archaea</taxon>
        <taxon>Methanobacteriati</taxon>
        <taxon>Methanobacteriota</taxon>
        <taxon>Stenosarchaea group</taxon>
        <taxon>Methanomicrobia</taxon>
        <taxon>Methanosarcinales</taxon>
        <taxon>Methanosarcinaceae</taxon>
        <taxon>Methanosalsum</taxon>
    </lineage>
</organism>
<protein>
    <submittedName>
        <fullName evidence="9">DUF4010 domain-containing protein</fullName>
    </submittedName>
</protein>
<evidence type="ECO:0000313" key="9">
    <source>
        <dbReference type="EMBL" id="RQD81058.1"/>
    </source>
</evidence>
<comment type="subcellular location">
    <subcellularLocation>
        <location evidence="1">Cell membrane</location>
        <topology evidence="1">Multi-pass membrane protein</topology>
    </subcellularLocation>
</comment>
<evidence type="ECO:0000256" key="1">
    <source>
        <dbReference type="ARBA" id="ARBA00004651"/>
    </source>
</evidence>
<keyword evidence="4 6" id="KW-1133">Transmembrane helix</keyword>